<sequence>MRIFAYLDDILIMGDSIEVYARITRKVESSVDFGSSSSCQPYTPAFLGAQELGSIEIEVMEVDGDTDETRNP</sequence>
<gene>
    <name evidence="1" type="ORF">AYI69_g10652</name>
</gene>
<evidence type="ECO:0000313" key="1">
    <source>
        <dbReference type="EMBL" id="OMJ09463.1"/>
    </source>
</evidence>
<proteinExistence type="predicted"/>
<organism evidence="1 2">
    <name type="scientific">Smittium culicis</name>
    <dbReference type="NCBI Taxonomy" id="133412"/>
    <lineage>
        <taxon>Eukaryota</taxon>
        <taxon>Fungi</taxon>
        <taxon>Fungi incertae sedis</taxon>
        <taxon>Zoopagomycota</taxon>
        <taxon>Kickxellomycotina</taxon>
        <taxon>Harpellomycetes</taxon>
        <taxon>Harpellales</taxon>
        <taxon>Legeriomycetaceae</taxon>
        <taxon>Smittium</taxon>
    </lineage>
</organism>
<reference evidence="2" key="1">
    <citation type="submission" date="2017-01" db="EMBL/GenBank/DDBJ databases">
        <authorList>
            <person name="Wang Y."/>
            <person name="White M."/>
            <person name="Kvist S."/>
            <person name="Moncalvo J.-M."/>
        </authorList>
    </citation>
    <scope>NUCLEOTIDE SEQUENCE [LARGE SCALE GENOMIC DNA]</scope>
    <source>
        <strain evidence="2">ID-206-W2</strain>
    </source>
</reference>
<evidence type="ECO:0000313" key="2">
    <source>
        <dbReference type="Proteomes" id="UP000187429"/>
    </source>
</evidence>
<name>A0A1R1X498_9FUNG</name>
<protein>
    <submittedName>
        <fullName evidence="1">Uncharacterized protein</fullName>
    </submittedName>
</protein>
<keyword evidence="2" id="KW-1185">Reference proteome</keyword>
<accession>A0A1R1X498</accession>
<dbReference type="Proteomes" id="UP000187429">
    <property type="component" value="Unassembled WGS sequence"/>
</dbReference>
<dbReference type="EMBL" id="LSSM01007038">
    <property type="protein sequence ID" value="OMJ09463.1"/>
    <property type="molecule type" value="Genomic_DNA"/>
</dbReference>
<comment type="caution">
    <text evidence="1">The sequence shown here is derived from an EMBL/GenBank/DDBJ whole genome shotgun (WGS) entry which is preliminary data.</text>
</comment>
<dbReference type="AlphaFoldDB" id="A0A1R1X498"/>